<accession>A0A1F4TNV9</accession>
<keyword evidence="1" id="KW-1133">Transmembrane helix</keyword>
<feature type="transmembrane region" description="Helical" evidence="1">
    <location>
        <begin position="63"/>
        <end position="84"/>
    </location>
</feature>
<sequence length="247" mass="28810">MNIKDFLELRKSNLTRETLTVLFFSFLFSLITFSLLKWFFAWLGSDSWISHFITMTITGYKNVFLIALIAWLFLVGYFLGLLLYKKEFYSPFEIFKEEEINFVKLKYDEISKMFDWQGYIGNKYLNQGCLLLSNSSEGLLTKKVYKNYELSFEAKILLHGFGLVLCAKNLENYFMLRIGADEKGLYVSPHIRKDGIWEVQQLEDETNNKIVIELGSILKFKAMVKGRVVELTISGKNEQAIKSNKIL</sequence>
<reference evidence="2 3" key="1">
    <citation type="journal article" date="2016" name="Nat. Commun.">
        <title>Thousands of microbial genomes shed light on interconnected biogeochemical processes in an aquifer system.</title>
        <authorList>
            <person name="Anantharaman K."/>
            <person name="Brown C.T."/>
            <person name="Hug L.A."/>
            <person name="Sharon I."/>
            <person name="Castelle C.J."/>
            <person name="Probst A.J."/>
            <person name="Thomas B.C."/>
            <person name="Singh A."/>
            <person name="Wilkins M.J."/>
            <person name="Karaoz U."/>
            <person name="Brodie E.L."/>
            <person name="Williams K.H."/>
            <person name="Hubbard S.S."/>
            <person name="Banfield J.F."/>
        </authorList>
    </citation>
    <scope>NUCLEOTIDE SEQUENCE [LARGE SCALE GENOMIC DNA]</scope>
</reference>
<comment type="caution">
    <text evidence="2">The sequence shown here is derived from an EMBL/GenBank/DDBJ whole genome shotgun (WGS) entry which is preliminary data.</text>
</comment>
<proteinExistence type="predicted"/>
<dbReference type="Gene3D" id="2.60.120.560">
    <property type="entry name" value="Exo-inulinase, domain 1"/>
    <property type="match status" value="1"/>
</dbReference>
<evidence type="ECO:0000256" key="1">
    <source>
        <dbReference type="SAM" id="Phobius"/>
    </source>
</evidence>
<keyword evidence="1" id="KW-0812">Transmembrane</keyword>
<dbReference type="AlphaFoldDB" id="A0A1F4TNV9"/>
<evidence type="ECO:0000313" key="2">
    <source>
        <dbReference type="EMBL" id="OGC34401.1"/>
    </source>
</evidence>
<protein>
    <submittedName>
        <fullName evidence="2">Uncharacterized protein</fullName>
    </submittedName>
</protein>
<evidence type="ECO:0000313" key="3">
    <source>
        <dbReference type="Proteomes" id="UP000177309"/>
    </source>
</evidence>
<dbReference type="EMBL" id="MEUI01000018">
    <property type="protein sequence ID" value="OGC34401.1"/>
    <property type="molecule type" value="Genomic_DNA"/>
</dbReference>
<dbReference type="Proteomes" id="UP000177309">
    <property type="component" value="Unassembled WGS sequence"/>
</dbReference>
<name>A0A1F4TNV9_UNCSA</name>
<feature type="transmembrane region" description="Helical" evidence="1">
    <location>
        <begin position="21"/>
        <end position="43"/>
    </location>
</feature>
<organism evidence="2 3">
    <name type="scientific">candidate division WOR-1 bacterium RIFOXYC2_FULL_41_25</name>
    <dbReference type="NCBI Taxonomy" id="1802586"/>
    <lineage>
        <taxon>Bacteria</taxon>
        <taxon>Bacillati</taxon>
        <taxon>Saganbacteria</taxon>
    </lineage>
</organism>
<keyword evidence="1" id="KW-0472">Membrane</keyword>
<gene>
    <name evidence="2" type="ORF">A2462_00875</name>
</gene>